<keyword evidence="1" id="KW-0808">Transferase</keyword>
<accession>A0A9Y2B6P2</accession>
<dbReference type="GO" id="GO:0006260">
    <property type="term" value="P:DNA replication"/>
    <property type="evidence" value="ECO:0007669"/>
    <property type="project" value="InterPro"/>
</dbReference>
<organism evidence="1 2">
    <name type="scientific">Altererythrobacter rubellus</name>
    <dbReference type="NCBI Taxonomy" id="2173831"/>
    <lineage>
        <taxon>Bacteria</taxon>
        <taxon>Pseudomonadati</taxon>
        <taxon>Pseudomonadota</taxon>
        <taxon>Alphaproteobacteria</taxon>
        <taxon>Sphingomonadales</taxon>
        <taxon>Erythrobacteraceae</taxon>
        <taxon>Altererythrobacter</taxon>
    </lineage>
</organism>
<proteinExistence type="predicted"/>
<dbReference type="EMBL" id="CP127221">
    <property type="protein sequence ID" value="WIW96454.1"/>
    <property type="molecule type" value="Genomic_DNA"/>
</dbReference>
<dbReference type="AlphaFoldDB" id="A0A9Y2B6P2"/>
<keyword evidence="1" id="KW-0548">Nucleotidyltransferase</keyword>
<dbReference type="GO" id="GO:0003677">
    <property type="term" value="F:DNA binding"/>
    <property type="evidence" value="ECO:0007669"/>
    <property type="project" value="InterPro"/>
</dbReference>
<dbReference type="Proteomes" id="UP001231445">
    <property type="component" value="Chromosome"/>
</dbReference>
<dbReference type="RefSeq" id="WP_285976760.1">
    <property type="nucleotide sequence ID" value="NZ_CP127221.1"/>
</dbReference>
<dbReference type="InterPro" id="IPR036768">
    <property type="entry name" value="PolIII_chi_sf"/>
</dbReference>
<dbReference type="GO" id="GO:0003887">
    <property type="term" value="F:DNA-directed DNA polymerase activity"/>
    <property type="evidence" value="ECO:0007669"/>
    <property type="project" value="UniProtKB-EC"/>
</dbReference>
<dbReference type="Pfam" id="PF04364">
    <property type="entry name" value="DNA_pol3_chi"/>
    <property type="match status" value="1"/>
</dbReference>
<dbReference type="InterPro" id="IPR007459">
    <property type="entry name" value="DNA_pol3_chi"/>
</dbReference>
<keyword evidence="2" id="KW-1185">Reference proteome</keyword>
<dbReference type="SUPFAM" id="SSF102400">
    <property type="entry name" value="DNA polymerase III chi subunit"/>
    <property type="match status" value="1"/>
</dbReference>
<evidence type="ECO:0000313" key="2">
    <source>
        <dbReference type="Proteomes" id="UP001231445"/>
    </source>
</evidence>
<protein>
    <submittedName>
        <fullName evidence="1">DNA polymerase III subunit chi</fullName>
        <ecNumber evidence="1">2.7.7.7</ecNumber>
    </submittedName>
</protein>
<dbReference type="KEGG" id="arue:QQX03_04965"/>
<sequence>MSARVDFYQLSRDPVEQVAVMLARKVLQAGKRLLIVSDNPGQRAAIGKELWRGGGAEEFLANGQADAAHANNQPILLSDSMDAANGASMVMFVDGKWRSEALKFERALLLFDSEATEAARGLWRELDDAENVEREIHKQDENGRWQAGAGAGR</sequence>
<evidence type="ECO:0000313" key="1">
    <source>
        <dbReference type="EMBL" id="WIW96454.1"/>
    </source>
</evidence>
<name>A0A9Y2B6P2_9SPHN</name>
<reference evidence="1 2" key="1">
    <citation type="submission" date="2023-06" db="EMBL/GenBank/DDBJ databases">
        <title>Altererythrobacter rubellus NBRC 112769 genome.</title>
        <authorList>
            <person name="Zhang K."/>
        </authorList>
    </citation>
    <scope>NUCLEOTIDE SEQUENCE [LARGE SCALE GENOMIC DNA]</scope>
    <source>
        <strain evidence="1 2">NBRC 112769</strain>
    </source>
</reference>
<dbReference type="EC" id="2.7.7.7" evidence="1"/>
<dbReference type="Gene3D" id="3.40.50.10110">
    <property type="entry name" value="DNA polymerase III subunit chi"/>
    <property type="match status" value="1"/>
</dbReference>
<gene>
    <name evidence="1" type="ORF">QQX03_04965</name>
</gene>